<evidence type="ECO:0000259" key="6">
    <source>
        <dbReference type="PROSITE" id="PS50103"/>
    </source>
</evidence>
<feature type="zinc finger region" description="C3H1-type" evidence="4">
    <location>
        <begin position="200"/>
        <end position="223"/>
    </location>
</feature>
<feature type="region of interest" description="Disordered" evidence="5">
    <location>
        <begin position="358"/>
        <end position="403"/>
    </location>
</feature>
<feature type="domain" description="C3H1-type" evidence="6">
    <location>
        <begin position="224"/>
        <end position="251"/>
    </location>
</feature>
<dbReference type="Gene3D" id="6.10.250.3220">
    <property type="match status" value="1"/>
</dbReference>
<gene>
    <name evidence="7" type="ORF">PHLGIDRAFT_103840</name>
</gene>
<keyword evidence="8" id="KW-1185">Reference proteome</keyword>
<feature type="region of interest" description="Disordered" evidence="5">
    <location>
        <begin position="19"/>
        <end position="83"/>
    </location>
</feature>
<dbReference type="EMBL" id="KN840474">
    <property type="protein sequence ID" value="KIP08826.1"/>
    <property type="molecule type" value="Genomic_DNA"/>
</dbReference>
<dbReference type="Gene3D" id="4.10.1000.10">
    <property type="entry name" value="Zinc finger, CCCH-type"/>
    <property type="match status" value="2"/>
</dbReference>
<dbReference type="Proteomes" id="UP000053257">
    <property type="component" value="Unassembled WGS sequence"/>
</dbReference>
<dbReference type="GO" id="GO:0005634">
    <property type="term" value="C:nucleus"/>
    <property type="evidence" value="ECO:0007669"/>
    <property type="project" value="TreeGrafter"/>
</dbReference>
<feature type="domain" description="C3H1-type" evidence="6">
    <location>
        <begin position="252"/>
        <end position="280"/>
    </location>
</feature>
<evidence type="ECO:0000313" key="7">
    <source>
        <dbReference type="EMBL" id="KIP08826.1"/>
    </source>
</evidence>
<evidence type="ECO:0000256" key="2">
    <source>
        <dbReference type="ARBA" id="ARBA00022771"/>
    </source>
</evidence>
<feature type="compositionally biased region" description="Low complexity" evidence="5">
    <location>
        <begin position="147"/>
        <end position="158"/>
    </location>
</feature>
<dbReference type="PROSITE" id="PS50103">
    <property type="entry name" value="ZF_C3H1"/>
    <property type="match status" value="4"/>
</dbReference>
<dbReference type="OrthoDB" id="410307at2759"/>
<evidence type="ECO:0000256" key="1">
    <source>
        <dbReference type="ARBA" id="ARBA00022723"/>
    </source>
</evidence>
<feature type="compositionally biased region" description="Low complexity" evidence="5">
    <location>
        <begin position="43"/>
        <end position="53"/>
    </location>
</feature>
<proteinExistence type="predicted"/>
<feature type="compositionally biased region" description="Polar residues" evidence="5">
    <location>
        <begin position="315"/>
        <end position="326"/>
    </location>
</feature>
<dbReference type="GO" id="GO:0008270">
    <property type="term" value="F:zinc ion binding"/>
    <property type="evidence" value="ECO:0007669"/>
    <property type="project" value="UniProtKB-KW"/>
</dbReference>
<evidence type="ECO:0000256" key="4">
    <source>
        <dbReference type="PROSITE-ProRule" id="PRU00723"/>
    </source>
</evidence>
<protein>
    <recommendedName>
        <fullName evidence="6">C3H1-type domain-containing protein</fullName>
    </recommendedName>
</protein>
<keyword evidence="2 4" id="KW-0863">Zinc-finger</keyword>
<dbReference type="Pfam" id="PF00642">
    <property type="entry name" value="zf-CCCH"/>
    <property type="match status" value="1"/>
</dbReference>
<feature type="compositionally biased region" description="Acidic residues" evidence="5">
    <location>
        <begin position="367"/>
        <end position="395"/>
    </location>
</feature>
<dbReference type="InterPro" id="IPR036855">
    <property type="entry name" value="Znf_CCCH_sf"/>
</dbReference>
<feature type="domain" description="C3H1-type" evidence="6">
    <location>
        <begin position="168"/>
        <end position="196"/>
    </location>
</feature>
<feature type="region of interest" description="Disordered" evidence="5">
    <location>
        <begin position="138"/>
        <end position="166"/>
    </location>
</feature>
<feature type="zinc finger region" description="C3H1-type" evidence="4">
    <location>
        <begin position="252"/>
        <end position="280"/>
    </location>
</feature>
<feature type="region of interest" description="Disordered" evidence="5">
    <location>
        <begin position="303"/>
        <end position="332"/>
    </location>
</feature>
<dbReference type="InterPro" id="IPR000571">
    <property type="entry name" value="Znf_CCCH"/>
</dbReference>
<keyword evidence="3 4" id="KW-0862">Zinc</keyword>
<evidence type="ECO:0000256" key="5">
    <source>
        <dbReference type="SAM" id="MobiDB-lite"/>
    </source>
</evidence>
<reference evidence="7 8" key="1">
    <citation type="journal article" date="2014" name="PLoS Genet.">
        <title>Analysis of the Phlebiopsis gigantea genome, transcriptome and secretome provides insight into its pioneer colonization strategies of wood.</title>
        <authorList>
            <person name="Hori C."/>
            <person name="Ishida T."/>
            <person name="Igarashi K."/>
            <person name="Samejima M."/>
            <person name="Suzuki H."/>
            <person name="Master E."/>
            <person name="Ferreira P."/>
            <person name="Ruiz-Duenas F.J."/>
            <person name="Held B."/>
            <person name="Canessa P."/>
            <person name="Larrondo L.F."/>
            <person name="Schmoll M."/>
            <person name="Druzhinina I.S."/>
            <person name="Kubicek C.P."/>
            <person name="Gaskell J.A."/>
            <person name="Kersten P."/>
            <person name="St John F."/>
            <person name="Glasner J."/>
            <person name="Sabat G."/>
            <person name="Splinter BonDurant S."/>
            <person name="Syed K."/>
            <person name="Yadav J."/>
            <person name="Mgbeahuruike A.C."/>
            <person name="Kovalchuk A."/>
            <person name="Asiegbu F.O."/>
            <person name="Lackner G."/>
            <person name="Hoffmeister D."/>
            <person name="Rencoret J."/>
            <person name="Gutierrez A."/>
            <person name="Sun H."/>
            <person name="Lindquist E."/>
            <person name="Barry K."/>
            <person name="Riley R."/>
            <person name="Grigoriev I.V."/>
            <person name="Henrissat B."/>
            <person name="Kues U."/>
            <person name="Berka R.M."/>
            <person name="Martinez A.T."/>
            <person name="Covert S.F."/>
            <person name="Blanchette R.A."/>
            <person name="Cullen D."/>
        </authorList>
    </citation>
    <scope>NUCLEOTIDE SEQUENCE [LARGE SCALE GENOMIC DNA]</scope>
    <source>
        <strain evidence="7 8">11061_1 CR5-6</strain>
    </source>
</reference>
<dbReference type="STRING" id="745531.A0A0C3S1A5"/>
<feature type="domain" description="C3H1-type" evidence="6">
    <location>
        <begin position="200"/>
        <end position="223"/>
    </location>
</feature>
<feature type="zinc finger region" description="C3H1-type" evidence="4">
    <location>
        <begin position="168"/>
        <end position="196"/>
    </location>
</feature>
<sequence>MDGPSTSAAALKEEIARLTGAINRHKTTEYRPRPPTGYNPASKPRNNVYVNPNYKPPSKPASTASTPRLPPSKPSGTNDKRDVVIGGVAFESSGRSLVRKDLAQAKPKPPPSKPPMKNASFARTKADAFVNASKMYKPKGARRGRPTNRNMTLNNTRRPYQPGARRRKYVERPCPRFTTTGACNRGLTCPYQHDPAKIAICWPFLQGNCPHTASTCPLSHDPTPERTPLCVHFANAGRCTRANCPFPHVRVGAREGVCRDFAVLGYCEKGLDCEHQHVRECPDFAEKGACTTKGCKLPHVIRANRNRLPPPPPAQVTTSSPGSHGTSEPAVSAADLDSGIFASSRVLTAEDGQLGDEFISLTFHESDSDEDDDADDDDADSEGGEQVDEEGEDETSSLAVIHD</sequence>
<dbReference type="HOGENOM" id="CLU_056795_1_0_1"/>
<evidence type="ECO:0000256" key="3">
    <source>
        <dbReference type="ARBA" id="ARBA00022833"/>
    </source>
</evidence>
<accession>A0A0C3S1A5</accession>
<dbReference type="PANTHER" id="PTHR46156:SF1">
    <property type="entry name" value="ZINC FINGER CCCH DOMAIN-CONTAINING PROTEIN 3"/>
    <property type="match status" value="1"/>
</dbReference>
<dbReference type="AlphaFoldDB" id="A0A0C3S1A5"/>
<name>A0A0C3S1A5_PHLG1</name>
<organism evidence="7 8">
    <name type="scientific">Phlebiopsis gigantea (strain 11061_1 CR5-6)</name>
    <name type="common">White-rot fungus</name>
    <name type="synonym">Peniophora gigantea</name>
    <dbReference type="NCBI Taxonomy" id="745531"/>
    <lineage>
        <taxon>Eukaryota</taxon>
        <taxon>Fungi</taxon>
        <taxon>Dikarya</taxon>
        <taxon>Basidiomycota</taxon>
        <taxon>Agaricomycotina</taxon>
        <taxon>Agaricomycetes</taxon>
        <taxon>Polyporales</taxon>
        <taxon>Phanerochaetaceae</taxon>
        <taxon>Phlebiopsis</taxon>
    </lineage>
</organism>
<feature type="zinc finger region" description="C3H1-type" evidence="4">
    <location>
        <begin position="224"/>
        <end position="251"/>
    </location>
</feature>
<feature type="region of interest" description="Disordered" evidence="5">
    <location>
        <begin position="95"/>
        <end position="120"/>
    </location>
</feature>
<dbReference type="PANTHER" id="PTHR46156">
    <property type="entry name" value="CCCH ZINGC FINGER"/>
    <property type="match status" value="1"/>
</dbReference>
<dbReference type="SMART" id="SM00356">
    <property type="entry name" value="ZnF_C3H1"/>
    <property type="match status" value="4"/>
</dbReference>
<dbReference type="SUPFAM" id="SSF90229">
    <property type="entry name" value="CCCH zinc finger"/>
    <property type="match status" value="1"/>
</dbReference>
<evidence type="ECO:0000313" key="8">
    <source>
        <dbReference type="Proteomes" id="UP000053257"/>
    </source>
</evidence>
<keyword evidence="1 4" id="KW-0479">Metal-binding</keyword>